<dbReference type="Proteomes" id="UP000199452">
    <property type="component" value="Unassembled WGS sequence"/>
</dbReference>
<evidence type="ECO:0000313" key="2">
    <source>
        <dbReference type="Proteomes" id="UP000199452"/>
    </source>
</evidence>
<protein>
    <submittedName>
        <fullName evidence="1">Uncharacterized protein</fullName>
    </submittedName>
</protein>
<sequence length="37" mass="4386">MAGVSCKVSIPKYWDVVNFKYETQLLDQMQWEIPIPK</sequence>
<proteinExistence type="predicted"/>
<name>A0A1G6IWQ3_9BACT</name>
<keyword evidence="2" id="KW-1185">Reference proteome</keyword>
<dbReference type="AlphaFoldDB" id="A0A1G6IWQ3"/>
<gene>
    <name evidence="1" type="ORF">SAMN05216323_101750</name>
</gene>
<organism evidence="1 2">
    <name type="scientific">Williamwhitmania taraxaci</name>
    <dbReference type="NCBI Taxonomy" id="1640674"/>
    <lineage>
        <taxon>Bacteria</taxon>
        <taxon>Pseudomonadati</taxon>
        <taxon>Bacteroidota</taxon>
        <taxon>Bacteroidia</taxon>
        <taxon>Bacteroidales</taxon>
        <taxon>Williamwhitmaniaceae</taxon>
        <taxon>Williamwhitmania</taxon>
    </lineage>
</organism>
<dbReference type="STRING" id="1640674.SAMN05216323_101750"/>
<reference evidence="1 2" key="1">
    <citation type="submission" date="2016-09" db="EMBL/GenBank/DDBJ databases">
        <authorList>
            <person name="Capua I."/>
            <person name="De Benedictis P."/>
            <person name="Joannis T."/>
            <person name="Lombin L.H."/>
            <person name="Cattoli G."/>
        </authorList>
    </citation>
    <scope>NUCLEOTIDE SEQUENCE [LARGE SCALE GENOMIC DNA]</scope>
    <source>
        <strain evidence="1 2">A7P-90m</strain>
    </source>
</reference>
<dbReference type="EMBL" id="FMYP01000017">
    <property type="protein sequence ID" value="SDC10904.1"/>
    <property type="molecule type" value="Genomic_DNA"/>
</dbReference>
<evidence type="ECO:0000313" key="1">
    <source>
        <dbReference type="EMBL" id="SDC10904.1"/>
    </source>
</evidence>
<accession>A0A1G6IWQ3</accession>